<keyword evidence="1" id="KW-0805">Transcription regulation</keyword>
<keyword evidence="1" id="KW-0804">Transcription</keyword>
<keyword evidence="4" id="KW-1185">Reference proteome</keyword>
<dbReference type="InterPro" id="IPR036005">
    <property type="entry name" value="Creatinase/aminopeptidase-like"/>
</dbReference>
<dbReference type="GO" id="GO:0031491">
    <property type="term" value="F:nucleosome binding"/>
    <property type="evidence" value="ECO:0007669"/>
    <property type="project" value="TreeGrafter"/>
</dbReference>
<keyword evidence="1" id="KW-0234">DNA repair</keyword>
<keyword evidence="1" id="KW-0158">Chromosome</keyword>
<keyword evidence="1" id="KW-0235">DNA replication</keyword>
<reference evidence="3 4" key="1">
    <citation type="journal article" date="2019" name="G3 (Bethesda)">
        <title>Sequencing of a Wild Apple (Malus baccata) Genome Unravels the Differences Between Cultivated and Wild Apple Species Regarding Disease Resistance and Cold Tolerance.</title>
        <authorList>
            <person name="Chen X."/>
        </authorList>
    </citation>
    <scope>NUCLEOTIDE SEQUENCE [LARGE SCALE GENOMIC DNA]</scope>
    <source>
        <strain evidence="4">cv. Shandingzi</strain>
        <tissue evidence="3">Leaves</tissue>
    </source>
</reference>
<dbReference type="EMBL" id="VIEB01000103">
    <property type="protein sequence ID" value="TQE06432.1"/>
    <property type="molecule type" value="Genomic_DNA"/>
</dbReference>
<dbReference type="Proteomes" id="UP000315295">
    <property type="component" value="Unassembled WGS sequence"/>
</dbReference>
<feature type="domain" description="Peptidase M24" evidence="2">
    <location>
        <begin position="24"/>
        <end position="126"/>
    </location>
</feature>
<evidence type="ECO:0000313" key="3">
    <source>
        <dbReference type="EMBL" id="TQE06432.1"/>
    </source>
</evidence>
<comment type="function">
    <text evidence="1">Component of the FACT complex, a general chromatin factor that acts to reorganize nucleosomes. The FACT complex is involved in multiple processes that require DNA as a template such as mRNA elongation, DNA replication and DNA repair. During transcription elongation the FACT complex acts as a histone chaperone that both destabilizes and restores nucleosomal structure. It facilitates the passage of RNA polymerase II and transcription by promoting the dissociation of one histone H2A-H2B dimer from the nucleosome, then subsequently promotes the reestablishment of the nucleosome following the passage of RNA polymerase II.</text>
</comment>
<keyword evidence="1" id="KW-0227">DNA damage</keyword>
<keyword evidence="1" id="KW-0539">Nucleus</keyword>
<dbReference type="GO" id="GO:0006281">
    <property type="term" value="P:DNA repair"/>
    <property type="evidence" value="ECO:0007669"/>
    <property type="project" value="UniProtKB-UniRule"/>
</dbReference>
<comment type="caution">
    <text evidence="3">The sequence shown here is derived from an EMBL/GenBank/DDBJ whole genome shotgun (WGS) entry which is preliminary data.</text>
</comment>
<evidence type="ECO:0000259" key="2">
    <source>
        <dbReference type="Pfam" id="PF00557"/>
    </source>
</evidence>
<evidence type="ECO:0000313" key="4">
    <source>
        <dbReference type="Proteomes" id="UP000315295"/>
    </source>
</evidence>
<gene>
    <name evidence="3" type="ORF">C1H46_007931</name>
</gene>
<dbReference type="PANTHER" id="PTHR13980">
    <property type="entry name" value="CDC68 RELATED"/>
    <property type="match status" value="1"/>
</dbReference>
<sequence>MVEQFDLRPNAASNDELLYYDSASAIICAVGSRYKSYCSNIARTFLIDATSSRSKAYEVLFKAHNAAISELKPGKKVSAAYQAALAVVEKEAPELVSNLTKSAGTGIGLEFRESGFNINAINTKPTLLKHTFVETSFTMRLYSTFKIAFCTQMYTKQRMHSHTNSANKTH</sequence>
<dbReference type="Pfam" id="PF00557">
    <property type="entry name" value="Peptidase_M24"/>
    <property type="match status" value="1"/>
</dbReference>
<name>A0A540N5W4_MALBA</name>
<organism evidence="3 4">
    <name type="scientific">Malus baccata</name>
    <name type="common">Siberian crab apple</name>
    <name type="synonym">Pyrus baccata</name>
    <dbReference type="NCBI Taxonomy" id="106549"/>
    <lineage>
        <taxon>Eukaryota</taxon>
        <taxon>Viridiplantae</taxon>
        <taxon>Streptophyta</taxon>
        <taxon>Embryophyta</taxon>
        <taxon>Tracheophyta</taxon>
        <taxon>Spermatophyta</taxon>
        <taxon>Magnoliopsida</taxon>
        <taxon>eudicotyledons</taxon>
        <taxon>Gunneridae</taxon>
        <taxon>Pentapetalae</taxon>
        <taxon>rosids</taxon>
        <taxon>fabids</taxon>
        <taxon>Rosales</taxon>
        <taxon>Rosaceae</taxon>
        <taxon>Amygdaloideae</taxon>
        <taxon>Maleae</taxon>
        <taxon>Malus</taxon>
    </lineage>
</organism>
<comment type="subunit">
    <text evidence="1">Component of the FACT complex.</text>
</comment>
<dbReference type="PANTHER" id="PTHR13980:SF18">
    <property type="entry name" value="FACT COMPLEX SUBUNIT SPT16"/>
    <property type="match status" value="1"/>
</dbReference>
<proteinExistence type="inferred from homology"/>
<comment type="similarity">
    <text evidence="1">Belongs to the peptidase M24 family. SPT16 subfamily.</text>
</comment>
<dbReference type="AlphaFoldDB" id="A0A540N5W4"/>
<dbReference type="Gene3D" id="3.90.230.10">
    <property type="entry name" value="Creatinase/methionine aminopeptidase superfamily"/>
    <property type="match status" value="1"/>
</dbReference>
<dbReference type="InterPro" id="IPR000994">
    <property type="entry name" value="Pept_M24"/>
</dbReference>
<dbReference type="GO" id="GO:0006368">
    <property type="term" value="P:transcription elongation by RNA polymerase II"/>
    <property type="evidence" value="ECO:0007669"/>
    <property type="project" value="TreeGrafter"/>
</dbReference>
<accession>A0A540N5W4</accession>
<dbReference type="InterPro" id="IPR040258">
    <property type="entry name" value="Spt16"/>
</dbReference>
<evidence type="ECO:0000256" key="1">
    <source>
        <dbReference type="RuleBase" id="RU367052"/>
    </source>
</evidence>
<dbReference type="STRING" id="106549.A0A540N5W4"/>
<protein>
    <recommendedName>
        <fullName evidence="1">FACT complex subunit</fullName>
    </recommendedName>
</protein>
<comment type="subcellular location">
    <subcellularLocation>
        <location evidence="1">Nucleus</location>
    </subcellularLocation>
    <subcellularLocation>
        <location evidence="1">Chromosome</location>
    </subcellularLocation>
</comment>
<dbReference type="SUPFAM" id="SSF55920">
    <property type="entry name" value="Creatinase/aminopeptidase"/>
    <property type="match status" value="1"/>
</dbReference>
<dbReference type="GO" id="GO:0006260">
    <property type="term" value="P:DNA replication"/>
    <property type="evidence" value="ECO:0007669"/>
    <property type="project" value="UniProtKB-KW"/>
</dbReference>
<dbReference type="GO" id="GO:0035101">
    <property type="term" value="C:FACT complex"/>
    <property type="evidence" value="ECO:0007669"/>
    <property type="project" value="UniProtKB-UniRule"/>
</dbReference>